<protein>
    <recommendedName>
        <fullName evidence="3">DUF4926 domain-containing protein</fullName>
    </recommendedName>
</protein>
<proteinExistence type="predicted"/>
<dbReference type="Proteomes" id="UP000601361">
    <property type="component" value="Unassembled WGS sequence"/>
</dbReference>
<reference evidence="2" key="1">
    <citation type="journal article" date="2019" name="Int. J. Syst. Evol. Microbiol.">
        <title>The Global Catalogue of Microorganisms (GCM) 10K type strain sequencing project: providing services to taxonomists for standard genome sequencing and annotation.</title>
        <authorList>
            <consortium name="The Broad Institute Genomics Platform"/>
            <consortium name="The Broad Institute Genome Sequencing Center for Infectious Disease"/>
            <person name="Wu L."/>
            <person name="Ma J."/>
        </authorList>
    </citation>
    <scope>NUCLEOTIDE SEQUENCE [LARGE SCALE GENOMIC DNA]</scope>
    <source>
        <strain evidence="2">CGMCC 1.12990</strain>
    </source>
</reference>
<comment type="caution">
    <text evidence="1">The sequence shown here is derived from an EMBL/GenBank/DDBJ whole genome shotgun (WGS) entry which is preliminary data.</text>
</comment>
<evidence type="ECO:0000313" key="1">
    <source>
        <dbReference type="EMBL" id="GGG59969.1"/>
    </source>
</evidence>
<dbReference type="EMBL" id="BMGS01000014">
    <property type="protein sequence ID" value="GGG59969.1"/>
    <property type="molecule type" value="Genomic_DNA"/>
</dbReference>
<organism evidence="1 2">
    <name type="scientific">Hymenobacter glacieicola</name>
    <dbReference type="NCBI Taxonomy" id="1562124"/>
    <lineage>
        <taxon>Bacteria</taxon>
        <taxon>Pseudomonadati</taxon>
        <taxon>Bacteroidota</taxon>
        <taxon>Cytophagia</taxon>
        <taxon>Cytophagales</taxon>
        <taxon>Hymenobacteraceae</taxon>
        <taxon>Hymenobacter</taxon>
    </lineage>
</organism>
<accession>A0ABQ1X7R3</accession>
<evidence type="ECO:0008006" key="3">
    <source>
        <dbReference type="Google" id="ProtNLM"/>
    </source>
</evidence>
<keyword evidence="2" id="KW-1185">Reference proteome</keyword>
<evidence type="ECO:0000313" key="2">
    <source>
        <dbReference type="Proteomes" id="UP000601361"/>
    </source>
</evidence>
<gene>
    <name evidence="1" type="ORF">GCM10011378_39930</name>
</gene>
<name>A0ABQ1X7R3_9BACT</name>
<sequence>MKNFRITIGTPVNYEELVAYIVINGKYVALLNQDQGPDLITVEFLEDYPEEGVDIEVLTEALIEAKRILLNG</sequence>